<dbReference type="GO" id="GO:0005524">
    <property type="term" value="F:ATP binding"/>
    <property type="evidence" value="ECO:0007669"/>
    <property type="project" value="UniProtKB-UniRule"/>
</dbReference>
<protein>
    <submittedName>
        <fullName evidence="6">Checkpoint kinase</fullName>
    </submittedName>
</protein>
<keyword evidence="6" id="KW-0808">Transferase</keyword>
<dbReference type="Pfam" id="PF00069">
    <property type="entry name" value="Pkinase"/>
    <property type="match status" value="1"/>
</dbReference>
<dbReference type="GO" id="GO:0004672">
    <property type="term" value="F:protein kinase activity"/>
    <property type="evidence" value="ECO:0007669"/>
    <property type="project" value="InterPro"/>
</dbReference>
<dbReference type="PROSITE" id="PS50011">
    <property type="entry name" value="PROTEIN_KINASE_DOM"/>
    <property type="match status" value="1"/>
</dbReference>
<evidence type="ECO:0000256" key="3">
    <source>
        <dbReference type="PROSITE-ProRule" id="PRU10141"/>
    </source>
</evidence>
<dbReference type="Gene3D" id="1.10.510.10">
    <property type="entry name" value="Transferase(Phosphotransferase) domain 1"/>
    <property type="match status" value="1"/>
</dbReference>
<keyword evidence="1 3" id="KW-0547">Nucleotide-binding</keyword>
<dbReference type="InterPro" id="IPR008271">
    <property type="entry name" value="Ser/Thr_kinase_AS"/>
</dbReference>
<dbReference type="EMBL" id="JAUEPP010000008">
    <property type="protein sequence ID" value="KAK3338579.1"/>
    <property type="molecule type" value="Genomic_DNA"/>
</dbReference>
<feature type="binding site" evidence="3">
    <location>
        <position position="262"/>
    </location>
    <ligand>
        <name>ATP</name>
        <dbReference type="ChEBI" id="CHEBI:30616"/>
    </ligand>
</feature>
<evidence type="ECO:0000256" key="1">
    <source>
        <dbReference type="ARBA" id="ARBA00022741"/>
    </source>
</evidence>
<name>A0AAE0J837_9PEZI</name>
<evidence type="ECO:0000259" key="5">
    <source>
        <dbReference type="PROSITE" id="PS50011"/>
    </source>
</evidence>
<dbReference type="SUPFAM" id="SSF49879">
    <property type="entry name" value="SMAD/FHA domain"/>
    <property type="match status" value="1"/>
</dbReference>
<dbReference type="RefSeq" id="XP_062678030.1">
    <property type="nucleotide sequence ID" value="XM_062828568.1"/>
</dbReference>
<dbReference type="PROSITE" id="PS00108">
    <property type="entry name" value="PROTEIN_KINASE_ST"/>
    <property type="match status" value="1"/>
</dbReference>
<dbReference type="SUPFAM" id="SSF56112">
    <property type="entry name" value="Protein kinase-like (PK-like)"/>
    <property type="match status" value="1"/>
</dbReference>
<feature type="region of interest" description="Disordered" evidence="4">
    <location>
        <begin position="502"/>
        <end position="571"/>
    </location>
</feature>
<dbReference type="GeneID" id="87865722"/>
<keyword evidence="6" id="KW-0418">Kinase</keyword>
<reference evidence="6" key="2">
    <citation type="submission" date="2023-06" db="EMBL/GenBank/DDBJ databases">
        <authorList>
            <consortium name="Lawrence Berkeley National Laboratory"/>
            <person name="Haridas S."/>
            <person name="Hensen N."/>
            <person name="Bonometti L."/>
            <person name="Westerberg I."/>
            <person name="Brannstrom I.O."/>
            <person name="Guillou S."/>
            <person name="Cros-Aarteil S."/>
            <person name="Calhoun S."/>
            <person name="Kuo A."/>
            <person name="Mondo S."/>
            <person name="Pangilinan J."/>
            <person name="Riley R."/>
            <person name="Labutti K."/>
            <person name="Andreopoulos B."/>
            <person name="Lipzen A."/>
            <person name="Chen C."/>
            <person name="Yanf M."/>
            <person name="Daum C."/>
            <person name="Ng V."/>
            <person name="Clum A."/>
            <person name="Steindorff A."/>
            <person name="Ohm R."/>
            <person name="Martin F."/>
            <person name="Silar P."/>
            <person name="Natvig D."/>
            <person name="Lalanne C."/>
            <person name="Gautier V."/>
            <person name="Ament-Velasquez S.L."/>
            <person name="Kruys A."/>
            <person name="Hutchinson M.I."/>
            <person name="Powell A.J."/>
            <person name="Barry K."/>
            <person name="Miller A.N."/>
            <person name="Grigoriev I.V."/>
            <person name="Debuchy R."/>
            <person name="Gladieux P."/>
            <person name="Thoren M.H."/>
            <person name="Johannesson H."/>
        </authorList>
    </citation>
    <scope>NUCLEOTIDE SEQUENCE</scope>
    <source>
        <strain evidence="6">CBS 560.94</strain>
    </source>
</reference>
<proteinExistence type="predicted"/>
<feature type="compositionally biased region" description="Polar residues" evidence="4">
    <location>
        <begin position="504"/>
        <end position="520"/>
    </location>
</feature>
<feature type="domain" description="Protein kinase" evidence="5">
    <location>
        <begin position="233"/>
        <end position="493"/>
    </location>
</feature>
<organism evidence="6 7">
    <name type="scientific">Neurospora tetraspora</name>
    <dbReference type="NCBI Taxonomy" id="94610"/>
    <lineage>
        <taxon>Eukaryota</taxon>
        <taxon>Fungi</taxon>
        <taxon>Dikarya</taxon>
        <taxon>Ascomycota</taxon>
        <taxon>Pezizomycotina</taxon>
        <taxon>Sordariomycetes</taxon>
        <taxon>Sordariomycetidae</taxon>
        <taxon>Sordariales</taxon>
        <taxon>Sordariaceae</taxon>
        <taxon>Neurospora</taxon>
    </lineage>
</organism>
<dbReference type="PANTHER" id="PTHR24347">
    <property type="entry name" value="SERINE/THREONINE-PROTEIN KINASE"/>
    <property type="match status" value="1"/>
</dbReference>
<sequence>MDNGGDDDVIAYIYPAGYEGAKDTIDENKENPGYRPPRYCRPEVPKYASAAVHSGPPNIFNRLDREPTEEAEERDPLELEACIRTRVGLRCGRSEDAELRLTPLKGVSFYHFALTFNQDYCLDLGSTRGTTVVYEGVERGRWSSFRWIVGGSDFLKDKSPIIVKVSPSLQFQLVVPQHDVQSRSYRDKVDRFLAGTADADPLLDLDQIGILSRRGTEVPSGVQTPALKPTAPVTLEKELGRGSFAVVYRVWNVSTGEQYALKRPVNRSFDAAAWEREALILRRIDHRHIVSLLNYSPGPTPCLHLEYVPDESVGDHLQAGRGFSRYECKQILAQTLEALAYLHTLDPQIVHRDVKPTNILVMYRRPDAIFVKFADFGLSREGDVLKTICGTCLYLAPEVYEASATIMRDEGAAYTALVDVWSLGVVLAELVCGLPQYGRRGVEWCNRVRLWVKRMSGLQVQGDDLLSFLLDSMLCLRPDARKTATDCLNNTLLLLNHTDEESNGAVSNSYSPDNSENEASTIRLGEARKADSETTEPKTGDPGLRDSTLERDIISNPGRHVRSTNAPSPKATTVHIEQLLSKLENPEDNLFNRSSFGYGSDGGCSDSGGSSSASTITTKPQDGEVQGSPRSVLGLAAPPEIHLEATPPSDAVKDMGDRAEVAERTDTRRGNEADAAPSFKRPRTTSTRGTVHLGGCEDWSCVARTWVRCTG</sequence>
<feature type="compositionally biased region" description="Basic and acidic residues" evidence="4">
    <location>
        <begin position="525"/>
        <end position="553"/>
    </location>
</feature>
<evidence type="ECO:0000256" key="4">
    <source>
        <dbReference type="SAM" id="MobiDB-lite"/>
    </source>
</evidence>
<dbReference type="InterPro" id="IPR008984">
    <property type="entry name" value="SMAD_FHA_dom_sf"/>
</dbReference>
<dbReference type="Proteomes" id="UP001278500">
    <property type="component" value="Unassembled WGS sequence"/>
</dbReference>
<evidence type="ECO:0000313" key="7">
    <source>
        <dbReference type="Proteomes" id="UP001278500"/>
    </source>
</evidence>
<keyword evidence="2 3" id="KW-0067">ATP-binding</keyword>
<dbReference type="InterPro" id="IPR017441">
    <property type="entry name" value="Protein_kinase_ATP_BS"/>
</dbReference>
<evidence type="ECO:0000256" key="2">
    <source>
        <dbReference type="ARBA" id="ARBA00022840"/>
    </source>
</evidence>
<dbReference type="AlphaFoldDB" id="A0AAE0J837"/>
<keyword evidence="7" id="KW-1185">Reference proteome</keyword>
<reference evidence="6" key="1">
    <citation type="journal article" date="2023" name="Mol. Phylogenet. Evol.">
        <title>Genome-scale phylogeny and comparative genomics of the fungal order Sordariales.</title>
        <authorList>
            <person name="Hensen N."/>
            <person name="Bonometti L."/>
            <person name="Westerberg I."/>
            <person name="Brannstrom I.O."/>
            <person name="Guillou S."/>
            <person name="Cros-Aarteil S."/>
            <person name="Calhoun S."/>
            <person name="Haridas S."/>
            <person name="Kuo A."/>
            <person name="Mondo S."/>
            <person name="Pangilinan J."/>
            <person name="Riley R."/>
            <person name="LaButti K."/>
            <person name="Andreopoulos B."/>
            <person name="Lipzen A."/>
            <person name="Chen C."/>
            <person name="Yan M."/>
            <person name="Daum C."/>
            <person name="Ng V."/>
            <person name="Clum A."/>
            <person name="Steindorff A."/>
            <person name="Ohm R.A."/>
            <person name="Martin F."/>
            <person name="Silar P."/>
            <person name="Natvig D.O."/>
            <person name="Lalanne C."/>
            <person name="Gautier V."/>
            <person name="Ament-Velasquez S.L."/>
            <person name="Kruys A."/>
            <person name="Hutchinson M.I."/>
            <person name="Powell A.J."/>
            <person name="Barry K."/>
            <person name="Miller A.N."/>
            <person name="Grigoriev I.V."/>
            <person name="Debuchy R."/>
            <person name="Gladieux P."/>
            <person name="Hiltunen Thoren M."/>
            <person name="Johannesson H."/>
        </authorList>
    </citation>
    <scope>NUCLEOTIDE SEQUENCE</scope>
    <source>
        <strain evidence="6">CBS 560.94</strain>
    </source>
</reference>
<dbReference type="PROSITE" id="PS00107">
    <property type="entry name" value="PROTEIN_KINASE_ATP"/>
    <property type="match status" value="1"/>
</dbReference>
<accession>A0AAE0J837</accession>
<dbReference type="InterPro" id="IPR000719">
    <property type="entry name" value="Prot_kinase_dom"/>
</dbReference>
<comment type="caution">
    <text evidence="6">The sequence shown here is derived from an EMBL/GenBank/DDBJ whole genome shotgun (WGS) entry which is preliminary data.</text>
</comment>
<evidence type="ECO:0000313" key="6">
    <source>
        <dbReference type="EMBL" id="KAK3338579.1"/>
    </source>
</evidence>
<gene>
    <name evidence="6" type="ORF">B0H65DRAFT_512384</name>
</gene>
<feature type="region of interest" description="Disordered" evidence="4">
    <location>
        <begin position="601"/>
        <end position="690"/>
    </location>
</feature>
<feature type="compositionally biased region" description="Basic and acidic residues" evidence="4">
    <location>
        <begin position="651"/>
        <end position="672"/>
    </location>
</feature>
<dbReference type="SMART" id="SM00220">
    <property type="entry name" value="S_TKc"/>
    <property type="match status" value="1"/>
</dbReference>
<dbReference type="InterPro" id="IPR011009">
    <property type="entry name" value="Kinase-like_dom_sf"/>
</dbReference>